<dbReference type="RefSeq" id="WP_241042119.1">
    <property type="nucleotide sequence ID" value="NZ_BAAAJF010000010.1"/>
</dbReference>
<evidence type="ECO:0000313" key="3">
    <source>
        <dbReference type="EMBL" id="MCH6171313.1"/>
    </source>
</evidence>
<feature type="domain" description="Acetophenone carboxylase-like C-terminal" evidence="2">
    <location>
        <begin position="265"/>
        <end position="435"/>
    </location>
</feature>
<feature type="domain" description="Hydantoinase A/oxoprolinase" evidence="1">
    <location>
        <begin position="1"/>
        <end position="264"/>
    </location>
</feature>
<dbReference type="InterPro" id="IPR002821">
    <property type="entry name" value="Hydantoinase_A"/>
</dbReference>
<accession>A0ABS9TSC1</accession>
<evidence type="ECO:0000259" key="1">
    <source>
        <dbReference type="Pfam" id="PF01968"/>
    </source>
</evidence>
<dbReference type="PANTHER" id="PTHR11365:SF23">
    <property type="entry name" value="HYPOTHETICAL 5-OXOPROLINASE (EUROFUNG)-RELATED"/>
    <property type="match status" value="1"/>
</dbReference>
<dbReference type="PANTHER" id="PTHR11365">
    <property type="entry name" value="5-OXOPROLINASE RELATED"/>
    <property type="match status" value="1"/>
</dbReference>
<dbReference type="InterPro" id="IPR045079">
    <property type="entry name" value="Oxoprolinase-like"/>
</dbReference>
<comment type="caution">
    <text evidence="3">The sequence shown here is derived from an EMBL/GenBank/DDBJ whole genome shotgun (WGS) entry which is preliminary data.</text>
</comment>
<dbReference type="InterPro" id="IPR049517">
    <property type="entry name" value="ACX-like_C"/>
</dbReference>
<reference evidence="3 4" key="1">
    <citation type="submission" date="2022-03" db="EMBL/GenBank/DDBJ databases">
        <title>Pseudonocardia alaer sp. nov., a novel actinomycete isolated from reed forest soil.</title>
        <authorList>
            <person name="Wang L."/>
        </authorList>
    </citation>
    <scope>NUCLEOTIDE SEQUENCE [LARGE SCALE GENOMIC DNA]</scope>
    <source>
        <strain evidence="3 4">Y-16303</strain>
    </source>
</reference>
<evidence type="ECO:0000313" key="4">
    <source>
        <dbReference type="Proteomes" id="UP001299970"/>
    </source>
</evidence>
<dbReference type="Pfam" id="PF01968">
    <property type="entry name" value="Hydantoinase_A"/>
    <property type="match status" value="1"/>
</dbReference>
<proteinExistence type="predicted"/>
<dbReference type="EMBL" id="JAKXMK010000041">
    <property type="protein sequence ID" value="MCH6171313.1"/>
    <property type="molecule type" value="Genomic_DNA"/>
</dbReference>
<name>A0ABS9TSC1_9PSEU</name>
<gene>
    <name evidence="3" type="ORF">MMF94_36945</name>
</gene>
<sequence length="442" mass="44866">MRRYLANLTERLPDPTITVMTSGGGTAGVDHAAAAPVHTLLSGPAAGVVAAGAVARSAGFDDAIAFDMGGTSSDVCLIRGGVPEVSTSSRIAGLPFRTPAVGIHSVGAGGGSIAWIDAGGALRVGPRSAGADPGPACYGRGGEDPTVTDAHSALGHLDPNRELGGGLRLDVDAAQRALDTLPASAGGAHGVLTVVRATMARALRTVSTERGIDPSRLAMVAYGGAGPLHATALAGELGCTAVVVPPAPGVLSALGLLLAKPRFEASRTVMADVGTDLSAAWEELTEAARAELSSQGVAGEVSISRVADARYAGQSHELRITVDDGGADLAELLHAAHEEAYGYAMRDERVDVVTLRVVATAAPILAEPPGDWEQEEPAEERSRDIGVAGETVDARVVSRAALHPGDEVHGPALIEQSDTTTLLAPDERAVVDDALNLVVHLS</sequence>
<dbReference type="Pfam" id="PF19278">
    <property type="entry name" value="Hydant_A_C"/>
    <property type="match status" value="1"/>
</dbReference>
<organism evidence="3 4">
    <name type="scientific">Pseudonocardia alaniniphila</name>
    <dbReference type="NCBI Taxonomy" id="75291"/>
    <lineage>
        <taxon>Bacteria</taxon>
        <taxon>Bacillati</taxon>
        <taxon>Actinomycetota</taxon>
        <taxon>Actinomycetes</taxon>
        <taxon>Pseudonocardiales</taxon>
        <taxon>Pseudonocardiaceae</taxon>
        <taxon>Pseudonocardia</taxon>
    </lineage>
</organism>
<protein>
    <submittedName>
        <fullName evidence="3">Hydantoinase/oxoprolinase family protein</fullName>
    </submittedName>
</protein>
<dbReference type="Proteomes" id="UP001299970">
    <property type="component" value="Unassembled WGS sequence"/>
</dbReference>
<evidence type="ECO:0000259" key="2">
    <source>
        <dbReference type="Pfam" id="PF19278"/>
    </source>
</evidence>
<keyword evidence="4" id="KW-1185">Reference proteome</keyword>